<dbReference type="EMBL" id="CP097636">
    <property type="protein sequence ID" value="URI08895.1"/>
    <property type="molecule type" value="Genomic_DNA"/>
</dbReference>
<evidence type="ECO:0000313" key="2">
    <source>
        <dbReference type="EMBL" id="URI08895.1"/>
    </source>
</evidence>
<evidence type="ECO:0000313" key="3">
    <source>
        <dbReference type="Proteomes" id="UP001056201"/>
    </source>
</evidence>
<dbReference type="Pfam" id="PF21527">
    <property type="entry name" value="Stv"/>
    <property type="match status" value="1"/>
</dbReference>
<reference evidence="2" key="1">
    <citation type="submission" date="2022-05" db="EMBL/GenBank/DDBJ databases">
        <title>An RpoN-dependent PEP-CTERM gene is involved in floc formation of an Aquincola tertiaricarbonis strain.</title>
        <authorList>
            <person name="Qiu D."/>
            <person name="Xia M."/>
        </authorList>
    </citation>
    <scope>NUCLEOTIDE SEQUENCE</scope>
    <source>
        <strain evidence="2">RN12</strain>
    </source>
</reference>
<organism evidence="2 3">
    <name type="scientific">Aquincola tertiaricarbonis</name>
    <dbReference type="NCBI Taxonomy" id="391953"/>
    <lineage>
        <taxon>Bacteria</taxon>
        <taxon>Pseudomonadati</taxon>
        <taxon>Pseudomonadota</taxon>
        <taxon>Betaproteobacteria</taxon>
        <taxon>Burkholderiales</taxon>
        <taxon>Sphaerotilaceae</taxon>
        <taxon>Aquincola</taxon>
    </lineage>
</organism>
<dbReference type="InterPro" id="IPR049002">
    <property type="entry name" value="Stv"/>
</dbReference>
<dbReference type="RefSeq" id="WP_250197113.1">
    <property type="nucleotide sequence ID" value="NZ_CP097636.1"/>
</dbReference>
<sequence length="285" mass="32346">MAFQLTKFQEKVRAANGHYEWFRTSSLHNLMVLLRDYPARTRPDQIAAEITGIPDDKKDVKYKAAFDYLRAEIPLHNMGISQGAIVNAKQAMQHVTPNALPPPTLRPDVVQKVDTSTAVSVQQKAKAFDKASRIHRVLSGHGCWAQMADRTWPMVDLKKGQEIRFYCDHFEPLGNDVGQMIDNHQDVAAVETWVGPQRIFDYTLQEKGTLKLLNRMKGTGGKQLDARFITVDADTRLSSFINDPANATAVFHWAACRVVFNRRGQMWSETAGRWMTYNHTTQSWG</sequence>
<name>A0ABY4S9M4_AQUTE</name>
<accession>A0ABY4S9M4</accession>
<keyword evidence="3" id="KW-1185">Reference proteome</keyword>
<proteinExistence type="predicted"/>
<evidence type="ECO:0000259" key="1">
    <source>
        <dbReference type="Pfam" id="PF21527"/>
    </source>
</evidence>
<dbReference type="Proteomes" id="UP001056201">
    <property type="component" value="Chromosome 2"/>
</dbReference>
<gene>
    <name evidence="2" type="ORF">MW290_25335</name>
</gene>
<feature type="domain" description="Putative adhesin Stv" evidence="1">
    <location>
        <begin position="136"/>
        <end position="258"/>
    </location>
</feature>
<protein>
    <recommendedName>
        <fullName evidence="1">Putative adhesin Stv domain-containing protein</fullName>
    </recommendedName>
</protein>